<keyword evidence="1" id="KW-0812">Transmembrane</keyword>
<protein>
    <submittedName>
        <fullName evidence="2">Uncharacterized protein</fullName>
    </submittedName>
</protein>
<keyword evidence="1" id="KW-0472">Membrane</keyword>
<comment type="caution">
    <text evidence="2">The sequence shown here is derived from an EMBL/GenBank/DDBJ whole genome shotgun (WGS) entry which is preliminary data.</text>
</comment>
<dbReference type="RefSeq" id="WP_210681651.1">
    <property type="nucleotide sequence ID" value="NZ_JAGMWN010000003.1"/>
</dbReference>
<name>A0A8J7RYJ0_9PROT</name>
<sequence>MFGFSFTKLLVLAAIVAAVWYGFKYVGRLERMQKGERKTGERSFTERLRKATRAKDGAPGEAGRIEDTEQCPKCSAYVLVEGVENCGRPGCPY</sequence>
<dbReference type="AlphaFoldDB" id="A0A8J7RYJ0"/>
<dbReference type="EMBL" id="JAGMWN010000003">
    <property type="protein sequence ID" value="MBP5857087.1"/>
    <property type="molecule type" value="Genomic_DNA"/>
</dbReference>
<dbReference type="Proteomes" id="UP000672602">
    <property type="component" value="Unassembled WGS sequence"/>
</dbReference>
<reference evidence="2" key="1">
    <citation type="submission" date="2021-04" db="EMBL/GenBank/DDBJ databases">
        <authorList>
            <person name="Zhang D.-C."/>
        </authorList>
    </citation>
    <scope>NUCLEOTIDE SEQUENCE</scope>
    <source>
        <strain evidence="2">CGMCC 1.15697</strain>
    </source>
</reference>
<feature type="transmembrane region" description="Helical" evidence="1">
    <location>
        <begin position="6"/>
        <end position="23"/>
    </location>
</feature>
<evidence type="ECO:0000256" key="1">
    <source>
        <dbReference type="SAM" id="Phobius"/>
    </source>
</evidence>
<organism evidence="2 3">
    <name type="scientific">Marivibrio halodurans</name>
    <dbReference type="NCBI Taxonomy" id="2039722"/>
    <lineage>
        <taxon>Bacteria</taxon>
        <taxon>Pseudomonadati</taxon>
        <taxon>Pseudomonadota</taxon>
        <taxon>Alphaproteobacteria</taxon>
        <taxon>Rhodospirillales</taxon>
        <taxon>Rhodospirillaceae</taxon>
        <taxon>Marivibrio</taxon>
    </lineage>
</organism>
<gene>
    <name evidence="2" type="ORF">KAJ83_08705</name>
</gene>
<evidence type="ECO:0000313" key="3">
    <source>
        <dbReference type="Proteomes" id="UP000672602"/>
    </source>
</evidence>
<proteinExistence type="predicted"/>
<accession>A0A8J7RYJ0</accession>
<keyword evidence="1" id="KW-1133">Transmembrane helix</keyword>
<evidence type="ECO:0000313" key="2">
    <source>
        <dbReference type="EMBL" id="MBP5857087.1"/>
    </source>
</evidence>
<keyword evidence="3" id="KW-1185">Reference proteome</keyword>